<dbReference type="PANTHER" id="PTHR43130:SF3">
    <property type="entry name" value="HTH-TYPE TRANSCRIPTIONAL REGULATOR RV1931C"/>
    <property type="match status" value="1"/>
</dbReference>
<name>A0AA41PVE2_9ACTN</name>
<dbReference type="InterPro" id="IPR018062">
    <property type="entry name" value="HTH_AraC-typ_CS"/>
</dbReference>
<protein>
    <submittedName>
        <fullName evidence="5">Helix-turn-helix domain-containing protein</fullName>
    </submittedName>
</protein>
<dbReference type="InterPro" id="IPR052158">
    <property type="entry name" value="INH-QAR"/>
</dbReference>
<dbReference type="InterPro" id="IPR018060">
    <property type="entry name" value="HTH_AraC"/>
</dbReference>
<accession>A0AA41PVE2</accession>
<keyword evidence="3" id="KW-0804">Transcription</keyword>
<dbReference type="EMBL" id="JAKFHA010000002">
    <property type="protein sequence ID" value="MCF2526421.1"/>
    <property type="molecule type" value="Genomic_DNA"/>
</dbReference>
<keyword evidence="6" id="KW-1185">Reference proteome</keyword>
<evidence type="ECO:0000313" key="6">
    <source>
        <dbReference type="Proteomes" id="UP001165378"/>
    </source>
</evidence>
<reference evidence="5" key="1">
    <citation type="submission" date="2022-01" db="EMBL/GenBank/DDBJ databases">
        <title>Genome-Based Taxonomic Classification of the Phylum Actinobacteria.</title>
        <authorList>
            <person name="Gao Y."/>
        </authorList>
    </citation>
    <scope>NUCLEOTIDE SEQUENCE</scope>
    <source>
        <strain evidence="5">KLBMP 8922</strain>
    </source>
</reference>
<evidence type="ECO:0000313" key="5">
    <source>
        <dbReference type="EMBL" id="MCF2526421.1"/>
    </source>
</evidence>
<dbReference type="SMART" id="SM00342">
    <property type="entry name" value="HTH_ARAC"/>
    <property type="match status" value="1"/>
</dbReference>
<dbReference type="CDD" id="cd03137">
    <property type="entry name" value="GATase1_AraC_1"/>
    <property type="match status" value="1"/>
</dbReference>
<dbReference type="Proteomes" id="UP001165378">
    <property type="component" value="Unassembled WGS sequence"/>
</dbReference>
<dbReference type="PANTHER" id="PTHR43130">
    <property type="entry name" value="ARAC-FAMILY TRANSCRIPTIONAL REGULATOR"/>
    <property type="match status" value="1"/>
</dbReference>
<dbReference type="RefSeq" id="WP_235050510.1">
    <property type="nucleotide sequence ID" value="NZ_JAKFHA010000002.1"/>
</dbReference>
<dbReference type="Pfam" id="PF01965">
    <property type="entry name" value="DJ-1_PfpI"/>
    <property type="match status" value="1"/>
</dbReference>
<evidence type="ECO:0000256" key="1">
    <source>
        <dbReference type="ARBA" id="ARBA00023015"/>
    </source>
</evidence>
<evidence type="ECO:0000259" key="4">
    <source>
        <dbReference type="PROSITE" id="PS01124"/>
    </source>
</evidence>
<dbReference type="GO" id="GO:0043565">
    <property type="term" value="F:sequence-specific DNA binding"/>
    <property type="evidence" value="ECO:0007669"/>
    <property type="project" value="InterPro"/>
</dbReference>
<dbReference type="PROSITE" id="PS01124">
    <property type="entry name" value="HTH_ARAC_FAMILY_2"/>
    <property type="match status" value="1"/>
</dbReference>
<gene>
    <name evidence="5" type="ORF">LZ495_04185</name>
</gene>
<dbReference type="PROSITE" id="PS00041">
    <property type="entry name" value="HTH_ARAC_FAMILY_1"/>
    <property type="match status" value="1"/>
</dbReference>
<dbReference type="Gene3D" id="3.40.50.880">
    <property type="match status" value="1"/>
</dbReference>
<dbReference type="InterPro" id="IPR009057">
    <property type="entry name" value="Homeodomain-like_sf"/>
</dbReference>
<organism evidence="5 6">
    <name type="scientific">Yinghuangia soli</name>
    <dbReference type="NCBI Taxonomy" id="2908204"/>
    <lineage>
        <taxon>Bacteria</taxon>
        <taxon>Bacillati</taxon>
        <taxon>Actinomycetota</taxon>
        <taxon>Actinomycetes</taxon>
        <taxon>Kitasatosporales</taxon>
        <taxon>Streptomycetaceae</taxon>
        <taxon>Yinghuangia</taxon>
    </lineage>
</organism>
<dbReference type="GO" id="GO:0003700">
    <property type="term" value="F:DNA-binding transcription factor activity"/>
    <property type="evidence" value="ECO:0007669"/>
    <property type="project" value="InterPro"/>
</dbReference>
<comment type="caution">
    <text evidence="5">The sequence shown here is derived from an EMBL/GenBank/DDBJ whole genome shotgun (WGS) entry which is preliminary data.</text>
</comment>
<keyword evidence="2" id="KW-0238">DNA-binding</keyword>
<dbReference type="InterPro" id="IPR002818">
    <property type="entry name" value="DJ-1/PfpI"/>
</dbReference>
<keyword evidence="1" id="KW-0805">Transcription regulation</keyword>
<evidence type="ECO:0000256" key="2">
    <source>
        <dbReference type="ARBA" id="ARBA00023125"/>
    </source>
</evidence>
<dbReference type="InterPro" id="IPR029062">
    <property type="entry name" value="Class_I_gatase-like"/>
</dbReference>
<dbReference type="SUPFAM" id="SSF52317">
    <property type="entry name" value="Class I glutamine amidotransferase-like"/>
    <property type="match status" value="1"/>
</dbReference>
<feature type="domain" description="HTH araC/xylS-type" evidence="4">
    <location>
        <begin position="230"/>
        <end position="328"/>
    </location>
</feature>
<sequence>MPVIELSPPTLQPEPHCGTVAVLAFDGMAPFEMSSVVEIFGIPRPELGIPWYKLFVCGETREPMRMVGGFSVLVEHGLDVLAAADTVIVTAVPDVRGDMSPALAEALRSAHARGARIVSICSGAFALAGAGLLDGRTATTHWKYADLLAERFPGVTVDPDVLYVDDGQILTSAGSAAGLDLCLHLVRKDHGAKVANSVARRLVIPPHREGGQAQFIQAAVGEVDGDDGIARSMAWALEHLAEPITVADLAAQALVSQRTYLRKFSAQTGTSPVRWVLAQRIAASLALLEETAASVEEVGAAVGFESPVTFRHHFGRAMGTSPSAYRRTFRTSVA</sequence>
<dbReference type="Pfam" id="PF12833">
    <property type="entry name" value="HTH_18"/>
    <property type="match status" value="1"/>
</dbReference>
<proteinExistence type="predicted"/>
<dbReference type="SUPFAM" id="SSF46689">
    <property type="entry name" value="Homeodomain-like"/>
    <property type="match status" value="2"/>
</dbReference>
<dbReference type="AlphaFoldDB" id="A0AA41PVE2"/>
<evidence type="ECO:0000256" key="3">
    <source>
        <dbReference type="ARBA" id="ARBA00023163"/>
    </source>
</evidence>
<dbReference type="Gene3D" id="1.10.10.60">
    <property type="entry name" value="Homeodomain-like"/>
    <property type="match status" value="1"/>
</dbReference>